<dbReference type="InterPro" id="IPR004675">
    <property type="entry name" value="AhpD_core"/>
</dbReference>
<dbReference type="NCBIfam" id="TIGR01926">
    <property type="entry name" value="peroxid_rel"/>
    <property type="match status" value="1"/>
</dbReference>
<dbReference type="Gene3D" id="1.20.5.810">
    <property type="entry name" value="AhpD-like"/>
    <property type="match status" value="1"/>
</dbReference>
<feature type="region of interest" description="Disordered" evidence="1">
    <location>
        <begin position="37"/>
        <end position="61"/>
    </location>
</feature>
<dbReference type="InterPro" id="IPR010195">
    <property type="entry name" value="Uncharacterised_peroxidase-rel"/>
</dbReference>
<dbReference type="Gene3D" id="1.20.1290.10">
    <property type="entry name" value="AhpD-like"/>
    <property type="match status" value="1"/>
</dbReference>
<dbReference type="KEGG" id="gsh:117346600"/>
<feature type="domain" description="Carboxymuconolactone decarboxylase-like" evidence="2">
    <location>
        <begin position="92"/>
        <end position="139"/>
    </location>
</feature>
<dbReference type="InterPro" id="IPR029032">
    <property type="entry name" value="AhpD-like"/>
</dbReference>
<dbReference type="SUPFAM" id="SSF69118">
    <property type="entry name" value="AhpD-like"/>
    <property type="match status" value="1"/>
</dbReference>
<protein>
    <submittedName>
        <fullName evidence="4 5">Uncharacterized protein LOC117346600</fullName>
    </submittedName>
</protein>
<accession>A0A6P8PBQ1</accession>
<dbReference type="PANTHER" id="PTHR35446">
    <property type="entry name" value="SI:CH211-175M2.5"/>
    <property type="match status" value="1"/>
</dbReference>
<dbReference type="OrthoDB" id="10040445at2759"/>
<dbReference type="RefSeq" id="XP_033772338.1">
    <property type="nucleotide sequence ID" value="XM_033916447.1"/>
</dbReference>
<dbReference type="GO" id="GO:0051920">
    <property type="term" value="F:peroxiredoxin activity"/>
    <property type="evidence" value="ECO:0007669"/>
    <property type="project" value="InterPro"/>
</dbReference>
<evidence type="ECO:0000256" key="1">
    <source>
        <dbReference type="SAM" id="MobiDB-lite"/>
    </source>
</evidence>
<name>A0A6P8PBQ1_GEOSA</name>
<sequence>MKWTFGFLRHRRAACSLLLPVVRRDIWRKIHVTAGGGQQIHTQSPESSRPIGRYPTPNKEDLPQDIVKQMEAAEKEYGFLPNVFKLMSHRPAEFRALFTYYDAIMNRKTERLNKADKELIAVAVSAANKCLYCVTKHSALHRIFSKHPTLADQVIVNWELAELSHQELAMLKFAMAVARAETITEEHFKELEEHGFDQEDAWDIAMVSAFFALANRLAHFTDLRPNKELYSLGRIL</sequence>
<evidence type="ECO:0000313" key="5">
    <source>
        <dbReference type="RefSeq" id="XP_033772338.1"/>
    </source>
</evidence>
<dbReference type="PANTHER" id="PTHR35446:SF2">
    <property type="entry name" value="CARBOXYMUCONOLACTONE DECARBOXYLASE-LIKE DOMAIN-CONTAINING PROTEIN"/>
    <property type="match status" value="1"/>
</dbReference>
<proteinExistence type="predicted"/>
<dbReference type="AlphaFoldDB" id="A0A6P8PBQ1"/>
<keyword evidence="3" id="KW-1185">Reference proteome</keyword>
<dbReference type="RefSeq" id="XP_033772327.1">
    <property type="nucleotide sequence ID" value="XM_033916436.1"/>
</dbReference>
<evidence type="ECO:0000313" key="4">
    <source>
        <dbReference type="RefSeq" id="XP_033772327.1"/>
    </source>
</evidence>
<dbReference type="Proteomes" id="UP000515159">
    <property type="component" value="Chromosome 1"/>
</dbReference>
<evidence type="ECO:0000259" key="2">
    <source>
        <dbReference type="Pfam" id="PF02627"/>
    </source>
</evidence>
<organism evidence="3 5">
    <name type="scientific">Geotrypetes seraphini</name>
    <name type="common">Gaboon caecilian</name>
    <name type="synonym">Caecilia seraphini</name>
    <dbReference type="NCBI Taxonomy" id="260995"/>
    <lineage>
        <taxon>Eukaryota</taxon>
        <taxon>Metazoa</taxon>
        <taxon>Chordata</taxon>
        <taxon>Craniata</taxon>
        <taxon>Vertebrata</taxon>
        <taxon>Euteleostomi</taxon>
        <taxon>Amphibia</taxon>
        <taxon>Gymnophiona</taxon>
        <taxon>Geotrypetes</taxon>
    </lineage>
</organism>
<dbReference type="Pfam" id="PF02627">
    <property type="entry name" value="CMD"/>
    <property type="match status" value="1"/>
</dbReference>
<dbReference type="InterPro" id="IPR003779">
    <property type="entry name" value="CMD-like"/>
</dbReference>
<dbReference type="GeneID" id="117346600"/>
<dbReference type="NCBIfam" id="TIGR00778">
    <property type="entry name" value="ahpD_dom"/>
    <property type="match status" value="1"/>
</dbReference>
<gene>
    <name evidence="4 5" type="primary">LOC117346600</name>
</gene>
<evidence type="ECO:0000313" key="3">
    <source>
        <dbReference type="Proteomes" id="UP000515159"/>
    </source>
</evidence>
<reference evidence="4 5" key="1">
    <citation type="submission" date="2025-04" db="UniProtKB">
        <authorList>
            <consortium name="RefSeq"/>
        </authorList>
    </citation>
    <scope>IDENTIFICATION</scope>
</reference>